<dbReference type="InterPro" id="IPR012866">
    <property type="entry name" value="DUF1644"/>
</dbReference>
<dbReference type="EMBL" id="JAMYWD010000010">
    <property type="protein sequence ID" value="KAJ4959497.1"/>
    <property type="molecule type" value="Genomic_DNA"/>
</dbReference>
<feature type="region of interest" description="Disordered" evidence="1">
    <location>
        <begin position="343"/>
        <end position="394"/>
    </location>
</feature>
<organism evidence="2 3">
    <name type="scientific">Protea cynaroides</name>
    <dbReference type="NCBI Taxonomy" id="273540"/>
    <lineage>
        <taxon>Eukaryota</taxon>
        <taxon>Viridiplantae</taxon>
        <taxon>Streptophyta</taxon>
        <taxon>Embryophyta</taxon>
        <taxon>Tracheophyta</taxon>
        <taxon>Spermatophyta</taxon>
        <taxon>Magnoliopsida</taxon>
        <taxon>Proteales</taxon>
        <taxon>Proteaceae</taxon>
        <taxon>Protea</taxon>
    </lineage>
</organism>
<feature type="region of interest" description="Disordered" evidence="1">
    <location>
        <begin position="1"/>
        <end position="62"/>
    </location>
</feature>
<dbReference type="Proteomes" id="UP001141806">
    <property type="component" value="Unassembled WGS sequence"/>
</dbReference>
<sequence length="394" mass="44889">MPKDRRGRSVSSERSRLSPFPCSSNWSRQSSSKNPLEPVEDAREWEEATQSASEKSLQSADDVKEWEDARCPVCMEHPHNAVLLLCSSHDKGCRPYMCDTSYRHSNCLDQFRKAFAEAPSTTVQDSIPDMMSSEATHRDAQDVMYEQTLNSSILPSARHSLYAQDVMNEQTSNSSILPSARHSLYAQDVTNEQTSNSSVLLSARHSQTELLCPLCRGMINGWRVVEAARRFMNAKARSCASETCDFFGTYSDLRTHARLEHPLVRPSVADPERQRDWRNLERQRDLGDVLSTIQSAFVEERIQDDMFTVDNGRLLTVFYFVFRPRSSTRGRWSGASIIRGQARSRTRTMHWGEGDDIDTGSASGEDENNPLEGISRAWRRRERSRRRPTPESEP</sequence>
<reference evidence="2" key="1">
    <citation type="journal article" date="2023" name="Plant J.">
        <title>The genome of the king protea, Protea cynaroides.</title>
        <authorList>
            <person name="Chang J."/>
            <person name="Duong T.A."/>
            <person name="Schoeman C."/>
            <person name="Ma X."/>
            <person name="Roodt D."/>
            <person name="Barker N."/>
            <person name="Li Z."/>
            <person name="Van de Peer Y."/>
            <person name="Mizrachi E."/>
        </authorList>
    </citation>
    <scope>NUCLEOTIDE SEQUENCE</scope>
    <source>
        <tissue evidence="2">Young leaves</tissue>
    </source>
</reference>
<accession>A0A9Q0H421</accession>
<comment type="caution">
    <text evidence="2">The sequence shown here is derived from an EMBL/GenBank/DDBJ whole genome shotgun (WGS) entry which is preliminary data.</text>
</comment>
<name>A0A9Q0H421_9MAGN</name>
<protein>
    <submittedName>
        <fullName evidence="2">Uncharacterized protein</fullName>
    </submittedName>
</protein>
<feature type="compositionally biased region" description="Polar residues" evidence="1">
    <location>
        <begin position="48"/>
        <end position="59"/>
    </location>
</feature>
<evidence type="ECO:0000256" key="1">
    <source>
        <dbReference type="SAM" id="MobiDB-lite"/>
    </source>
</evidence>
<evidence type="ECO:0000313" key="3">
    <source>
        <dbReference type="Proteomes" id="UP001141806"/>
    </source>
</evidence>
<feature type="compositionally biased region" description="Acidic residues" evidence="1">
    <location>
        <begin position="354"/>
        <end position="369"/>
    </location>
</feature>
<evidence type="ECO:0000313" key="2">
    <source>
        <dbReference type="EMBL" id="KAJ4959497.1"/>
    </source>
</evidence>
<feature type="compositionally biased region" description="Basic residues" evidence="1">
    <location>
        <begin position="377"/>
        <end position="387"/>
    </location>
</feature>
<proteinExistence type="predicted"/>
<feature type="compositionally biased region" description="Low complexity" evidence="1">
    <location>
        <begin position="23"/>
        <end position="32"/>
    </location>
</feature>
<dbReference type="PANTHER" id="PTHR31197">
    <property type="entry name" value="OS01G0612600 PROTEIN"/>
    <property type="match status" value="1"/>
</dbReference>
<keyword evidence="3" id="KW-1185">Reference proteome</keyword>
<gene>
    <name evidence="2" type="ORF">NE237_026608</name>
</gene>
<dbReference type="PANTHER" id="PTHR31197:SF5">
    <property type="entry name" value="OS01G0612600 PROTEIN"/>
    <property type="match status" value="1"/>
</dbReference>
<dbReference type="Pfam" id="PF07800">
    <property type="entry name" value="DUF1644"/>
    <property type="match status" value="1"/>
</dbReference>
<dbReference type="OrthoDB" id="1921166at2759"/>
<dbReference type="AlphaFoldDB" id="A0A9Q0H421"/>